<dbReference type="EMBL" id="JASCZI010151111">
    <property type="protein sequence ID" value="MED6169578.1"/>
    <property type="molecule type" value="Genomic_DNA"/>
</dbReference>
<name>A0ABU6VC91_9FABA</name>
<evidence type="ECO:0000313" key="1">
    <source>
        <dbReference type="EMBL" id="MED6169578.1"/>
    </source>
</evidence>
<dbReference type="PANTHER" id="PTHR32098:SF5">
    <property type="entry name" value="LYCOPENE BETA_EPSILON CYCLASE PROTEIN"/>
    <property type="match status" value="1"/>
</dbReference>
<dbReference type="PANTHER" id="PTHR32098">
    <property type="entry name" value="LYCOPENE BETA/EPSILON CYCLASE PROTEIN"/>
    <property type="match status" value="1"/>
</dbReference>
<evidence type="ECO:0000313" key="2">
    <source>
        <dbReference type="Proteomes" id="UP001341840"/>
    </source>
</evidence>
<evidence type="ECO:0008006" key="3">
    <source>
        <dbReference type="Google" id="ProtNLM"/>
    </source>
</evidence>
<protein>
    <recommendedName>
        <fullName evidence="3">Lycopene beta-cyclase</fullName>
    </recommendedName>
</protein>
<accession>A0ABU6VC91</accession>
<organism evidence="1 2">
    <name type="scientific">Stylosanthes scabra</name>
    <dbReference type="NCBI Taxonomy" id="79078"/>
    <lineage>
        <taxon>Eukaryota</taxon>
        <taxon>Viridiplantae</taxon>
        <taxon>Streptophyta</taxon>
        <taxon>Embryophyta</taxon>
        <taxon>Tracheophyta</taxon>
        <taxon>Spermatophyta</taxon>
        <taxon>Magnoliopsida</taxon>
        <taxon>eudicotyledons</taxon>
        <taxon>Gunneridae</taxon>
        <taxon>Pentapetalae</taxon>
        <taxon>rosids</taxon>
        <taxon>fabids</taxon>
        <taxon>Fabales</taxon>
        <taxon>Fabaceae</taxon>
        <taxon>Papilionoideae</taxon>
        <taxon>50 kb inversion clade</taxon>
        <taxon>dalbergioids sensu lato</taxon>
        <taxon>Dalbergieae</taxon>
        <taxon>Pterocarpus clade</taxon>
        <taxon>Stylosanthes</taxon>
    </lineage>
</organism>
<sequence length="179" mass="20179">MRVIYGIFPTYRESPLPAAFNRVLQFGDASGIQSPVSFGGFGSLTRHLGRLSSGIYEAMNGDYLESQDLSLLNPYMRLGDPVLRPFLQDVVQFGPLSKTLGLVMLTNPQILPSIFKQVGIPVLLDWSKHFLMLGYYTFLSTFADPVVRPLLNTLPSKTSFRWKRHLEAWKYGAGLDYKL</sequence>
<proteinExistence type="predicted"/>
<gene>
    <name evidence="1" type="ORF">PIB30_118916</name>
</gene>
<comment type="caution">
    <text evidence="1">The sequence shown here is derived from an EMBL/GenBank/DDBJ whole genome shotgun (WGS) entry which is preliminary data.</text>
</comment>
<reference evidence="1 2" key="1">
    <citation type="journal article" date="2023" name="Plants (Basel)">
        <title>Bridging the Gap: Combining Genomics and Transcriptomics Approaches to Understand Stylosanthes scabra, an Orphan Legume from the Brazilian Caatinga.</title>
        <authorList>
            <person name="Ferreira-Neto J.R.C."/>
            <person name="da Silva M.D."/>
            <person name="Binneck E."/>
            <person name="de Melo N.F."/>
            <person name="da Silva R.H."/>
            <person name="de Melo A.L.T.M."/>
            <person name="Pandolfi V."/>
            <person name="Bustamante F.O."/>
            <person name="Brasileiro-Vidal A.C."/>
            <person name="Benko-Iseppon A.M."/>
        </authorList>
    </citation>
    <scope>NUCLEOTIDE SEQUENCE [LARGE SCALE GENOMIC DNA]</scope>
    <source>
        <tissue evidence="1">Leaves</tissue>
    </source>
</reference>
<dbReference type="Proteomes" id="UP001341840">
    <property type="component" value="Unassembled WGS sequence"/>
</dbReference>
<keyword evidence="2" id="KW-1185">Reference proteome</keyword>